<protein>
    <submittedName>
        <fullName evidence="1">Diversity-generating retroelement protein bAvd family protein</fullName>
    </submittedName>
</protein>
<comment type="caution">
    <text evidence="1">The sequence shown here is derived from an EMBL/GenBank/DDBJ whole genome shotgun (WGS) entry which is preliminary data.</text>
</comment>
<dbReference type="OrthoDB" id="160990at2"/>
<organism evidence="1 2">
    <name type="scientific">Deinococcus koreensis</name>
    <dbReference type="NCBI Taxonomy" id="2054903"/>
    <lineage>
        <taxon>Bacteria</taxon>
        <taxon>Thermotogati</taxon>
        <taxon>Deinococcota</taxon>
        <taxon>Deinococci</taxon>
        <taxon>Deinococcales</taxon>
        <taxon>Deinococcaceae</taxon>
        <taxon>Deinococcus</taxon>
    </lineage>
</organism>
<dbReference type="AlphaFoldDB" id="A0A2K3UZK0"/>
<dbReference type="RefSeq" id="WP_103312392.1">
    <property type="nucleotide sequence ID" value="NZ_PPPD01000001.1"/>
</dbReference>
<gene>
    <name evidence="1" type="ORF">CVO96_11770</name>
</gene>
<dbReference type="Gene3D" id="1.20.1440.60">
    <property type="entry name" value="23S rRNA-intervening sequence"/>
    <property type="match status" value="1"/>
</dbReference>
<evidence type="ECO:0000313" key="2">
    <source>
        <dbReference type="Proteomes" id="UP000236379"/>
    </source>
</evidence>
<dbReference type="NCBIfam" id="TIGR02436">
    <property type="entry name" value="four helix bundle protein"/>
    <property type="match status" value="1"/>
</dbReference>
<dbReference type="PANTHER" id="PTHR38471">
    <property type="entry name" value="FOUR HELIX BUNDLE PROTEIN"/>
    <property type="match status" value="1"/>
</dbReference>
<sequence>MRDFQELHVWQRAHALTLRIYEETRAFPPDERFGVTSQLRRCAASVAANIAEGCGRSSDNELARFLTIALGSLAETSYFLILVRDLEYLLPDTAAHLQNDLTKLRKMLIAFHRRLKPLSS</sequence>
<dbReference type="InterPro" id="IPR012657">
    <property type="entry name" value="23S_rRNA-intervening_sequence"/>
</dbReference>
<dbReference type="EMBL" id="PPPD01000001">
    <property type="protein sequence ID" value="PNY81953.1"/>
    <property type="molecule type" value="Genomic_DNA"/>
</dbReference>
<dbReference type="Pfam" id="PF05635">
    <property type="entry name" value="23S_rRNA_IVP"/>
    <property type="match status" value="1"/>
</dbReference>
<dbReference type="Proteomes" id="UP000236379">
    <property type="component" value="Unassembled WGS sequence"/>
</dbReference>
<keyword evidence="2" id="KW-1185">Reference proteome</keyword>
<dbReference type="PANTHER" id="PTHR38471:SF2">
    <property type="entry name" value="FOUR HELIX BUNDLE PROTEIN"/>
    <property type="match status" value="1"/>
</dbReference>
<dbReference type="SUPFAM" id="SSF158446">
    <property type="entry name" value="IVS-encoded protein-like"/>
    <property type="match status" value="1"/>
</dbReference>
<reference evidence="1 2" key="1">
    <citation type="submission" date="2018-01" db="EMBL/GenBank/DDBJ databases">
        <title>Deinococcus koreensis sp. nov., a radiation-resistant bacterium isolated from river water.</title>
        <authorList>
            <person name="Choi A."/>
        </authorList>
    </citation>
    <scope>NUCLEOTIDE SEQUENCE [LARGE SCALE GENOMIC DNA]</scope>
    <source>
        <strain evidence="1 2">SJW1-2</strain>
    </source>
</reference>
<accession>A0A2K3UZK0</accession>
<name>A0A2K3UZK0_9DEIO</name>
<dbReference type="InterPro" id="IPR036583">
    <property type="entry name" value="23S_rRNA_IVS_sf"/>
</dbReference>
<dbReference type="CDD" id="cd16377">
    <property type="entry name" value="23S_rRNA_IVP_like"/>
    <property type="match status" value="1"/>
</dbReference>
<evidence type="ECO:0000313" key="1">
    <source>
        <dbReference type="EMBL" id="PNY81953.1"/>
    </source>
</evidence>
<proteinExistence type="predicted"/>